<accession>A0A6N6VGA8</accession>
<dbReference type="AlphaFoldDB" id="A0A6N6VGA8"/>
<sequence length="308" mass="34550">MSTSPVRIARTFPTLRETVFKAWSSTDHVKRWFAPSGFTIPHAKVQMHVGGPFEVCMRGPDGTDYWTRGTFTEVSPVDRLVLDLYAEDLSGHRLFRARTEVTFADAVGGTHMEVVQSYTVLDPNAAPMIEGAPVGWNQTLERLEAEIARMDGKAEAPRSVVHSMFHLERTYDAPIHRVFEAFSTEAGKSRWFGGEAGQWESLERHMDFRVGGTERASGRWQGGVVSTFDAIYHDIIPMERIVYTYEMHLDDKKISVSLATIQFKRVNDGRTTLKITEQGAFLDGYDDAGSREEGTAGLLDRLAASLKR</sequence>
<dbReference type="EMBL" id="WESC01000009">
    <property type="protein sequence ID" value="KAB7739700.1"/>
    <property type="molecule type" value="Genomic_DNA"/>
</dbReference>
<feature type="domain" description="Activator of Hsp90 ATPase homologue 1/2-like C-terminal" evidence="2">
    <location>
        <begin position="172"/>
        <end position="306"/>
    </location>
</feature>
<dbReference type="SUPFAM" id="SSF55961">
    <property type="entry name" value="Bet v1-like"/>
    <property type="match status" value="2"/>
</dbReference>
<evidence type="ECO:0000256" key="1">
    <source>
        <dbReference type="ARBA" id="ARBA00006817"/>
    </source>
</evidence>
<protein>
    <submittedName>
        <fullName evidence="3">Polyketide cyclase</fullName>
    </submittedName>
</protein>
<evidence type="ECO:0000259" key="2">
    <source>
        <dbReference type="Pfam" id="PF08327"/>
    </source>
</evidence>
<dbReference type="RefSeq" id="WP_152216509.1">
    <property type="nucleotide sequence ID" value="NZ_WESC01000009.1"/>
</dbReference>
<evidence type="ECO:0000313" key="3">
    <source>
        <dbReference type="EMBL" id="KAB7739700.1"/>
    </source>
</evidence>
<comment type="similarity">
    <text evidence="1">Belongs to the AHA1 family.</text>
</comment>
<dbReference type="CDD" id="cd08900">
    <property type="entry name" value="SRPBCC_CalC_Aha1-like_7"/>
    <property type="match status" value="1"/>
</dbReference>
<gene>
    <name evidence="3" type="ORF">F2P47_11530</name>
</gene>
<organism evidence="3 4">
    <name type="scientific">Parvibaculum sedimenti</name>
    <dbReference type="NCBI Taxonomy" id="2608632"/>
    <lineage>
        <taxon>Bacteria</taxon>
        <taxon>Pseudomonadati</taxon>
        <taxon>Pseudomonadota</taxon>
        <taxon>Alphaproteobacteria</taxon>
        <taxon>Hyphomicrobiales</taxon>
        <taxon>Parvibaculaceae</taxon>
        <taxon>Parvibaculum</taxon>
    </lineage>
</organism>
<reference evidence="3 4" key="1">
    <citation type="submission" date="2019-09" db="EMBL/GenBank/DDBJ databases">
        <title>Parvibaculum sedimenti sp. nov., isolated from sediment.</title>
        <authorList>
            <person name="Wang Y."/>
        </authorList>
    </citation>
    <scope>NUCLEOTIDE SEQUENCE [LARGE SCALE GENOMIC DNA]</scope>
    <source>
        <strain evidence="3 4">HXT-9</strain>
    </source>
</reference>
<dbReference type="Pfam" id="PF08327">
    <property type="entry name" value="AHSA1"/>
    <property type="match status" value="2"/>
</dbReference>
<dbReference type="InterPro" id="IPR023393">
    <property type="entry name" value="START-like_dom_sf"/>
</dbReference>
<comment type="caution">
    <text evidence="3">The sequence shown here is derived from an EMBL/GenBank/DDBJ whole genome shotgun (WGS) entry which is preliminary data.</text>
</comment>
<proteinExistence type="inferred from homology"/>
<dbReference type="Gene3D" id="3.30.530.20">
    <property type="match status" value="2"/>
</dbReference>
<name>A0A6N6VGA8_9HYPH</name>
<feature type="domain" description="Activator of Hsp90 ATPase homologue 1/2-like C-terminal" evidence="2">
    <location>
        <begin position="16"/>
        <end position="146"/>
    </location>
</feature>
<dbReference type="CDD" id="cd07814">
    <property type="entry name" value="SRPBCC_CalC_Aha1-like"/>
    <property type="match status" value="1"/>
</dbReference>
<dbReference type="InterPro" id="IPR013538">
    <property type="entry name" value="ASHA1/2-like_C"/>
</dbReference>
<evidence type="ECO:0000313" key="4">
    <source>
        <dbReference type="Proteomes" id="UP000468901"/>
    </source>
</evidence>
<dbReference type="Proteomes" id="UP000468901">
    <property type="component" value="Unassembled WGS sequence"/>
</dbReference>
<keyword evidence="4" id="KW-1185">Reference proteome</keyword>